<protein>
    <submittedName>
        <fullName evidence="1">Uncharacterized protein</fullName>
    </submittedName>
</protein>
<dbReference type="EMBL" id="OU892280">
    <property type="protein sequence ID" value="CAG9767441.1"/>
    <property type="molecule type" value="Genomic_DNA"/>
</dbReference>
<name>A0A9N9MPT3_9CUCU</name>
<keyword evidence="2" id="KW-1185">Reference proteome</keyword>
<dbReference type="OrthoDB" id="5984884at2759"/>
<gene>
    <name evidence="1" type="ORF">CEUTPL_LOCUS8006</name>
</gene>
<dbReference type="AlphaFoldDB" id="A0A9N9MPT3"/>
<proteinExistence type="predicted"/>
<sequence length="281" mass="31539">MHHCLAKHKLMDALESMQVLPAKGNDNAYTSTNAILENNKNLHEKAAIVDGMALLHTYHKPNTVKTCLDLGISFNKWIGLGQKFNNYSELHVVFDSYKENSLKKALREIRQKGSDPIQYKIGPETKIGSVPMNKLLAHDNTKHKLTEFLSHQILEFGMTNKKRALESLKALPGLQALSGADVTGSFASKGKVKWWRTFNSASDKLLLALAELGTTSSLTEDVRTNIEACICQLYIPKTALTDIEAVRWFLFTQKQYLDENLPPTRSALNPALLRARLQCFE</sequence>
<organism evidence="1 2">
    <name type="scientific">Ceutorhynchus assimilis</name>
    <name type="common">cabbage seed weevil</name>
    <dbReference type="NCBI Taxonomy" id="467358"/>
    <lineage>
        <taxon>Eukaryota</taxon>
        <taxon>Metazoa</taxon>
        <taxon>Ecdysozoa</taxon>
        <taxon>Arthropoda</taxon>
        <taxon>Hexapoda</taxon>
        <taxon>Insecta</taxon>
        <taxon>Pterygota</taxon>
        <taxon>Neoptera</taxon>
        <taxon>Endopterygota</taxon>
        <taxon>Coleoptera</taxon>
        <taxon>Polyphaga</taxon>
        <taxon>Cucujiformia</taxon>
        <taxon>Curculionidae</taxon>
        <taxon>Ceutorhynchinae</taxon>
        <taxon>Ceutorhynchus</taxon>
    </lineage>
</organism>
<accession>A0A9N9MPT3</accession>
<evidence type="ECO:0000313" key="2">
    <source>
        <dbReference type="Proteomes" id="UP001152799"/>
    </source>
</evidence>
<dbReference type="Proteomes" id="UP001152799">
    <property type="component" value="Chromosome 4"/>
</dbReference>
<evidence type="ECO:0000313" key="1">
    <source>
        <dbReference type="EMBL" id="CAG9767441.1"/>
    </source>
</evidence>
<reference evidence="1" key="1">
    <citation type="submission" date="2022-01" db="EMBL/GenBank/DDBJ databases">
        <authorList>
            <person name="King R."/>
        </authorList>
    </citation>
    <scope>NUCLEOTIDE SEQUENCE</scope>
</reference>